<keyword evidence="3" id="KW-1185">Reference proteome</keyword>
<dbReference type="Proteomes" id="UP000007110">
    <property type="component" value="Unassembled WGS sequence"/>
</dbReference>
<reference evidence="3" key="1">
    <citation type="submission" date="2015-02" db="EMBL/GenBank/DDBJ databases">
        <title>Genome sequencing for Strongylocentrotus purpuratus.</title>
        <authorList>
            <person name="Murali S."/>
            <person name="Liu Y."/>
            <person name="Vee V."/>
            <person name="English A."/>
            <person name="Wang M."/>
            <person name="Skinner E."/>
            <person name="Han Y."/>
            <person name="Muzny D.M."/>
            <person name="Worley K.C."/>
            <person name="Gibbs R.A."/>
        </authorList>
    </citation>
    <scope>NUCLEOTIDE SEQUENCE</scope>
</reference>
<reference evidence="2" key="2">
    <citation type="submission" date="2021-01" db="UniProtKB">
        <authorList>
            <consortium name="EnsemblMetazoa"/>
        </authorList>
    </citation>
    <scope>IDENTIFICATION</scope>
</reference>
<dbReference type="OrthoDB" id="6430388at2759"/>
<organism evidence="2 3">
    <name type="scientific">Strongylocentrotus purpuratus</name>
    <name type="common">Purple sea urchin</name>
    <dbReference type="NCBI Taxonomy" id="7668"/>
    <lineage>
        <taxon>Eukaryota</taxon>
        <taxon>Metazoa</taxon>
        <taxon>Echinodermata</taxon>
        <taxon>Eleutherozoa</taxon>
        <taxon>Echinozoa</taxon>
        <taxon>Echinoidea</taxon>
        <taxon>Euechinoidea</taxon>
        <taxon>Echinacea</taxon>
        <taxon>Camarodonta</taxon>
        <taxon>Echinidea</taxon>
        <taxon>Strongylocentrotidae</taxon>
        <taxon>Strongylocentrotus</taxon>
    </lineage>
</organism>
<evidence type="ECO:0000313" key="2">
    <source>
        <dbReference type="EnsemblMetazoa" id="XP_030855827"/>
    </source>
</evidence>
<sequence length="296" mass="33502">MNWMGGVRNRLKVKNDRKRQQDFFEKQKFTSKVRKLETTTNPPKRKQAVSLDLLSLQAANFSAAHYKKNGTGIRSSGRINRINLDKSQALLRQKFVNLPDASPESKPSALDLSKPSPQESVVCPKLYPTSRRHPLSTITEDKSPSVTDISSQDLSQMLTSQREQSNIWTSTPANFWHKRKRPNRRNVLLDSKHSIGQGDDHDGVKKEPPFHSPSSSEKLLLDGSRNQIRMMDDTLDSDYWAGKTPGSSTSAWSDLSTIMEDTDDATVPSIEDEDFIYRDVGVNQVSDLKVQTEQWT</sequence>
<feature type="region of interest" description="Disordered" evidence="1">
    <location>
        <begin position="99"/>
        <end position="122"/>
    </location>
</feature>
<dbReference type="InParanoid" id="A0A7M7PTJ4"/>
<protein>
    <submittedName>
        <fullName evidence="2">Uncharacterized protein</fullName>
    </submittedName>
</protein>
<dbReference type="AlphaFoldDB" id="A0A7M7PTJ4"/>
<evidence type="ECO:0000313" key="3">
    <source>
        <dbReference type="Proteomes" id="UP000007110"/>
    </source>
</evidence>
<evidence type="ECO:0000256" key="1">
    <source>
        <dbReference type="SAM" id="MobiDB-lite"/>
    </source>
</evidence>
<feature type="region of interest" description="Disordered" evidence="1">
    <location>
        <begin position="192"/>
        <end position="218"/>
    </location>
</feature>
<dbReference type="PANTHER" id="PTHR35158">
    <property type="entry name" value="CDNA SEQUENCE CN725425"/>
    <property type="match status" value="1"/>
</dbReference>
<dbReference type="GeneID" id="105439536"/>
<proteinExistence type="predicted"/>
<dbReference type="InterPro" id="IPR027883">
    <property type="entry name" value="Redic1-like"/>
</dbReference>
<feature type="compositionally biased region" description="Basic and acidic residues" evidence="1">
    <location>
        <begin position="192"/>
        <end position="209"/>
    </location>
</feature>
<dbReference type="KEGG" id="spu:105439536"/>
<dbReference type="EnsemblMetazoa" id="XM_030999967">
    <property type="protein sequence ID" value="XP_030855827"/>
    <property type="gene ID" value="LOC105439536"/>
</dbReference>
<dbReference type="PANTHER" id="PTHR35158:SF1">
    <property type="entry name" value="CDNA SEQUENCE CN725425"/>
    <property type="match status" value="1"/>
</dbReference>
<accession>A0A7M7PTJ4</accession>
<dbReference type="RefSeq" id="XP_030855827.1">
    <property type="nucleotide sequence ID" value="XM_030999967.1"/>
</dbReference>
<name>A0A7M7PTJ4_STRPU</name>